<evidence type="ECO:0000256" key="1">
    <source>
        <dbReference type="ARBA" id="ARBA00004651"/>
    </source>
</evidence>
<keyword evidence="2" id="KW-1003">Cell membrane</keyword>
<feature type="transmembrane region" description="Helical" evidence="3">
    <location>
        <begin position="6"/>
        <end position="24"/>
    </location>
</feature>
<evidence type="ECO:0000313" key="6">
    <source>
        <dbReference type="WBParaSite" id="nRc.2.0.1.t13009-RA"/>
    </source>
</evidence>
<dbReference type="GO" id="GO:1902600">
    <property type="term" value="P:proton transmembrane transport"/>
    <property type="evidence" value="ECO:0007669"/>
    <property type="project" value="TreeGrafter"/>
</dbReference>
<keyword evidence="3" id="KW-0472">Membrane</keyword>
<protein>
    <submittedName>
        <fullName evidence="6">Cation-transporting P-type ATPase C-terminal domain-containing protein</fullName>
    </submittedName>
</protein>
<sequence>MPYNQVLNFSLVFETFLAAILLYCPGMDVALRMYPIQFSWWFCAVPFGILIVVFDEYRRYLIRKNPGGWVEEETYY</sequence>
<accession>A0A915IGS1</accession>
<evidence type="ECO:0000259" key="4">
    <source>
        <dbReference type="Pfam" id="PF00689"/>
    </source>
</evidence>
<dbReference type="InterPro" id="IPR023298">
    <property type="entry name" value="ATPase_P-typ_TM_dom_sf"/>
</dbReference>
<dbReference type="Gene3D" id="1.20.1110.10">
    <property type="entry name" value="Calcium-transporting ATPase, transmembrane domain"/>
    <property type="match status" value="1"/>
</dbReference>
<dbReference type="PANTHER" id="PTHR43294">
    <property type="entry name" value="SODIUM/POTASSIUM-TRANSPORTING ATPASE SUBUNIT ALPHA"/>
    <property type="match status" value="1"/>
</dbReference>
<evidence type="ECO:0000256" key="2">
    <source>
        <dbReference type="ARBA" id="ARBA00022475"/>
    </source>
</evidence>
<keyword evidence="3" id="KW-1133">Transmembrane helix</keyword>
<dbReference type="GO" id="GO:0005886">
    <property type="term" value="C:plasma membrane"/>
    <property type="evidence" value="ECO:0007669"/>
    <property type="project" value="UniProtKB-SubCell"/>
</dbReference>
<dbReference type="GO" id="GO:0030007">
    <property type="term" value="P:intracellular potassium ion homeostasis"/>
    <property type="evidence" value="ECO:0007669"/>
    <property type="project" value="TreeGrafter"/>
</dbReference>
<dbReference type="GO" id="GO:0036376">
    <property type="term" value="P:sodium ion export across plasma membrane"/>
    <property type="evidence" value="ECO:0007669"/>
    <property type="project" value="TreeGrafter"/>
</dbReference>
<proteinExistence type="predicted"/>
<dbReference type="OMA" id="FESIVAC"/>
<organism evidence="5 6">
    <name type="scientific">Romanomermis culicivorax</name>
    <name type="common">Nematode worm</name>
    <dbReference type="NCBI Taxonomy" id="13658"/>
    <lineage>
        <taxon>Eukaryota</taxon>
        <taxon>Metazoa</taxon>
        <taxon>Ecdysozoa</taxon>
        <taxon>Nematoda</taxon>
        <taxon>Enoplea</taxon>
        <taxon>Dorylaimia</taxon>
        <taxon>Mermithida</taxon>
        <taxon>Mermithoidea</taxon>
        <taxon>Mermithidae</taxon>
        <taxon>Romanomermis</taxon>
    </lineage>
</organism>
<comment type="subcellular location">
    <subcellularLocation>
        <location evidence="1">Cell membrane</location>
        <topology evidence="1">Multi-pass membrane protein</topology>
    </subcellularLocation>
</comment>
<dbReference type="GO" id="GO:0006883">
    <property type="term" value="P:intracellular sodium ion homeostasis"/>
    <property type="evidence" value="ECO:0007669"/>
    <property type="project" value="TreeGrafter"/>
</dbReference>
<feature type="domain" description="Cation-transporting P-type ATPase C-terminal" evidence="4">
    <location>
        <begin position="3"/>
        <end position="60"/>
    </location>
</feature>
<evidence type="ECO:0000313" key="5">
    <source>
        <dbReference type="Proteomes" id="UP000887565"/>
    </source>
</evidence>
<dbReference type="GO" id="GO:1990573">
    <property type="term" value="P:potassium ion import across plasma membrane"/>
    <property type="evidence" value="ECO:0007669"/>
    <property type="project" value="TreeGrafter"/>
</dbReference>
<name>A0A915IGS1_ROMCU</name>
<feature type="transmembrane region" description="Helical" evidence="3">
    <location>
        <begin position="36"/>
        <end position="54"/>
    </location>
</feature>
<dbReference type="SUPFAM" id="SSF81665">
    <property type="entry name" value="Calcium ATPase, transmembrane domain M"/>
    <property type="match status" value="1"/>
</dbReference>
<reference evidence="6" key="1">
    <citation type="submission" date="2022-11" db="UniProtKB">
        <authorList>
            <consortium name="WormBaseParasite"/>
        </authorList>
    </citation>
    <scope>IDENTIFICATION</scope>
</reference>
<dbReference type="Pfam" id="PF00689">
    <property type="entry name" value="Cation_ATPase_C"/>
    <property type="match status" value="1"/>
</dbReference>
<dbReference type="WBParaSite" id="nRc.2.0.1.t13009-RA">
    <property type="protein sequence ID" value="nRc.2.0.1.t13009-RA"/>
    <property type="gene ID" value="nRc.2.0.1.g13009"/>
</dbReference>
<keyword evidence="3" id="KW-0812">Transmembrane</keyword>
<keyword evidence="5" id="KW-1185">Reference proteome</keyword>
<dbReference type="PANTHER" id="PTHR43294:SF21">
    <property type="entry name" value="CATION TRANSPORTING ATPASE"/>
    <property type="match status" value="1"/>
</dbReference>
<dbReference type="InterPro" id="IPR050510">
    <property type="entry name" value="Cation_transp_ATPase_P-type"/>
</dbReference>
<evidence type="ECO:0000256" key="3">
    <source>
        <dbReference type="SAM" id="Phobius"/>
    </source>
</evidence>
<dbReference type="GO" id="GO:0005391">
    <property type="term" value="F:P-type sodium:potassium-exchanging transporter activity"/>
    <property type="evidence" value="ECO:0007669"/>
    <property type="project" value="TreeGrafter"/>
</dbReference>
<dbReference type="InterPro" id="IPR006068">
    <property type="entry name" value="ATPase_P-typ_cation-transptr_C"/>
</dbReference>
<dbReference type="AlphaFoldDB" id="A0A915IGS1"/>
<dbReference type="Proteomes" id="UP000887565">
    <property type="component" value="Unplaced"/>
</dbReference>